<dbReference type="Proteomes" id="UP000275727">
    <property type="component" value="Chromosome"/>
</dbReference>
<dbReference type="EMBL" id="RBWX01000007">
    <property type="protein sequence ID" value="RKS91701.1"/>
    <property type="molecule type" value="Genomic_DNA"/>
</dbReference>
<keyword evidence="6" id="KW-1185">Reference proteome</keyword>
<dbReference type="Gene3D" id="3.40.710.10">
    <property type="entry name" value="DD-peptidase/beta-lactamase superfamily"/>
    <property type="match status" value="1"/>
</dbReference>
<reference evidence="3 5" key="1">
    <citation type="submission" date="2018-06" db="EMBL/GenBank/DDBJ databases">
        <title>Complete Genome Sequence of the Microcystin-Degrading Bacterium Sphingosinicella microcystinivorans Strain B-9.</title>
        <authorList>
            <person name="Jin H."/>
            <person name="Nishizawa T."/>
            <person name="Guo Y."/>
            <person name="Nishizawa A."/>
            <person name="Park H."/>
            <person name="Kato H."/>
            <person name="Tsuji K."/>
            <person name="Harada K."/>
        </authorList>
    </citation>
    <scope>NUCLEOTIDE SEQUENCE [LARGE SCALE GENOMIC DNA]</scope>
    <source>
        <strain evidence="3 5">B9</strain>
    </source>
</reference>
<reference evidence="4 6" key="2">
    <citation type="submission" date="2018-10" db="EMBL/GenBank/DDBJ databases">
        <title>Genomic Encyclopedia of Type Strains, Phase IV (KMG-IV): sequencing the most valuable type-strain genomes for metagenomic binning, comparative biology and taxonomic classification.</title>
        <authorList>
            <person name="Goeker M."/>
        </authorList>
    </citation>
    <scope>NUCLEOTIDE SEQUENCE [LARGE SCALE GENOMIC DNA]</scope>
    <source>
        <strain evidence="4 6">DSM 19791</strain>
    </source>
</reference>
<dbReference type="InterPro" id="IPR050491">
    <property type="entry name" value="AmpC-like"/>
</dbReference>
<accession>A0AAD1D7B5</accession>
<dbReference type="Proteomes" id="UP000276029">
    <property type="component" value="Unassembled WGS sequence"/>
</dbReference>
<dbReference type="SUPFAM" id="SSF56601">
    <property type="entry name" value="beta-lactamase/transpeptidase-like"/>
    <property type="match status" value="1"/>
</dbReference>
<feature type="signal peptide" evidence="1">
    <location>
        <begin position="1"/>
        <end position="21"/>
    </location>
</feature>
<protein>
    <submittedName>
        <fullName evidence="4">CubicO group peptidase (Beta-lactamase class C family)</fullName>
    </submittedName>
</protein>
<dbReference type="EMBL" id="AP018711">
    <property type="protein sequence ID" value="BBE34682.1"/>
    <property type="molecule type" value="Genomic_DNA"/>
</dbReference>
<dbReference type="PANTHER" id="PTHR46825:SF9">
    <property type="entry name" value="BETA-LACTAMASE-RELATED DOMAIN-CONTAINING PROTEIN"/>
    <property type="match status" value="1"/>
</dbReference>
<dbReference type="AlphaFoldDB" id="A0AAD1D7B5"/>
<evidence type="ECO:0000259" key="2">
    <source>
        <dbReference type="Pfam" id="PF00144"/>
    </source>
</evidence>
<dbReference type="InterPro" id="IPR012338">
    <property type="entry name" value="Beta-lactam/transpept-like"/>
</dbReference>
<name>A0AAD1D7B5_SPHMI</name>
<evidence type="ECO:0000313" key="3">
    <source>
        <dbReference type="EMBL" id="BBE34682.1"/>
    </source>
</evidence>
<dbReference type="InterPro" id="IPR001466">
    <property type="entry name" value="Beta-lactam-related"/>
</dbReference>
<sequence>MKRSRVLVALIAATAASPAAATDLDAVRKLVSDSGAAAAPGCAVGAFKAGKPLFVTASGMADVEAKRPLDGDTLIYAASVSKQFTVLAAATLITKGKLGLNDDIRKYLPELPAYEVPVTVQMLIHHTSGVRDWLALARWSGSDDAATFTKAKALDLVLRQKATNFTPGTDFTYSNGGYLLLAEIVERVSGMPFGDYAAKAVLKPLGMKNSVFMNGARPEGKVAHGYKPKDGGFEIRDTYPLISGSGGLMTTINDLARYEYDIEVGHKVWTPAVSAIMLEPGRFTNGELAVRKPSLQAYAGGLMVGERRGQKFVQHSGGAEAFLYQYQRLPDRRLGIAVFCNRSDWNPVEKADAILELIEGQILAPNTASPSGRYYSDELQATYDISTKGPALTAAIASPYTTKGAPLSFTLAPDGVYRGDGMTLKFTDDRASFTLGTDRVRGITFTRLADGG</sequence>
<feature type="domain" description="Beta-lactamase-related" evidence="2">
    <location>
        <begin position="28"/>
        <end position="357"/>
    </location>
</feature>
<gene>
    <name evidence="4" type="ORF">DFR51_1267</name>
    <name evidence="3" type="ORF">SmB9_23400</name>
</gene>
<evidence type="ECO:0000313" key="4">
    <source>
        <dbReference type="EMBL" id="RKS91701.1"/>
    </source>
</evidence>
<feature type="chain" id="PRO_5042240870" evidence="1">
    <location>
        <begin position="22"/>
        <end position="452"/>
    </location>
</feature>
<dbReference type="KEGG" id="smic:SmB9_23400"/>
<dbReference type="Pfam" id="PF00144">
    <property type="entry name" value="Beta-lactamase"/>
    <property type="match status" value="1"/>
</dbReference>
<proteinExistence type="predicted"/>
<evidence type="ECO:0000256" key="1">
    <source>
        <dbReference type="SAM" id="SignalP"/>
    </source>
</evidence>
<keyword evidence="1" id="KW-0732">Signal</keyword>
<evidence type="ECO:0000313" key="6">
    <source>
        <dbReference type="Proteomes" id="UP000276029"/>
    </source>
</evidence>
<dbReference type="RefSeq" id="WP_121048127.1">
    <property type="nucleotide sequence ID" value="NZ_AP018711.1"/>
</dbReference>
<dbReference type="PANTHER" id="PTHR46825">
    <property type="entry name" value="D-ALANYL-D-ALANINE-CARBOXYPEPTIDASE/ENDOPEPTIDASE AMPH"/>
    <property type="match status" value="1"/>
</dbReference>
<evidence type="ECO:0000313" key="5">
    <source>
        <dbReference type="Proteomes" id="UP000275727"/>
    </source>
</evidence>
<organism evidence="3 5">
    <name type="scientific">Sphingosinicella microcystinivorans</name>
    <dbReference type="NCBI Taxonomy" id="335406"/>
    <lineage>
        <taxon>Bacteria</taxon>
        <taxon>Pseudomonadati</taxon>
        <taxon>Pseudomonadota</taxon>
        <taxon>Alphaproteobacteria</taxon>
        <taxon>Sphingomonadales</taxon>
        <taxon>Sphingosinicellaceae</taxon>
        <taxon>Sphingosinicella</taxon>
    </lineage>
</organism>